<evidence type="ECO:0000313" key="1">
    <source>
        <dbReference type="EMBL" id="CAH0372922.1"/>
    </source>
</evidence>
<proteinExistence type="predicted"/>
<dbReference type="Proteomes" id="UP000789595">
    <property type="component" value="Unassembled WGS sequence"/>
</dbReference>
<organism evidence="1 2">
    <name type="scientific">Pelagomonas calceolata</name>
    <dbReference type="NCBI Taxonomy" id="35677"/>
    <lineage>
        <taxon>Eukaryota</taxon>
        <taxon>Sar</taxon>
        <taxon>Stramenopiles</taxon>
        <taxon>Ochrophyta</taxon>
        <taxon>Pelagophyceae</taxon>
        <taxon>Pelagomonadales</taxon>
        <taxon>Pelagomonadaceae</taxon>
        <taxon>Pelagomonas</taxon>
    </lineage>
</organism>
<keyword evidence="2" id="KW-1185">Reference proteome</keyword>
<evidence type="ECO:0000313" key="2">
    <source>
        <dbReference type="Proteomes" id="UP000789595"/>
    </source>
</evidence>
<comment type="caution">
    <text evidence="1">The sequence shown here is derived from an EMBL/GenBank/DDBJ whole genome shotgun (WGS) entry which is preliminary data.</text>
</comment>
<name>A0A8J2WXY0_9STRA</name>
<accession>A0A8J2WXY0</accession>
<sequence>MESEPRLLPEQVHVVRDLDAARLWAENVRLGRRTFERFKCACVHNGRLVVFTDHSTNNQWGGCEVYRWAHERAADGSWSSSIVRGYYGIAFVSESVLLG</sequence>
<reference evidence="1" key="1">
    <citation type="submission" date="2021-11" db="EMBL/GenBank/DDBJ databases">
        <authorList>
            <consortium name="Genoscope - CEA"/>
            <person name="William W."/>
        </authorList>
    </citation>
    <scope>NUCLEOTIDE SEQUENCE</scope>
</reference>
<gene>
    <name evidence="1" type="ORF">PECAL_4P00820</name>
</gene>
<dbReference type="EMBL" id="CAKKNE010000004">
    <property type="protein sequence ID" value="CAH0372922.1"/>
    <property type="molecule type" value="Genomic_DNA"/>
</dbReference>
<dbReference type="AlphaFoldDB" id="A0A8J2WXY0"/>
<protein>
    <submittedName>
        <fullName evidence="1">Uncharacterized protein</fullName>
    </submittedName>
</protein>